<dbReference type="InParanoid" id="T1HSZ5"/>
<evidence type="ECO:0000313" key="2">
    <source>
        <dbReference type="Proteomes" id="UP000015103"/>
    </source>
</evidence>
<protein>
    <submittedName>
        <fullName evidence="1">Uncharacterized protein</fullName>
    </submittedName>
</protein>
<dbReference type="EMBL" id="ACPB03003917">
    <property type="status" value="NOT_ANNOTATED_CDS"/>
    <property type="molecule type" value="Genomic_DNA"/>
</dbReference>
<name>T1HSZ5_RHOPR</name>
<organism evidence="1 2">
    <name type="scientific">Rhodnius prolixus</name>
    <name type="common">Triatomid bug</name>
    <dbReference type="NCBI Taxonomy" id="13249"/>
    <lineage>
        <taxon>Eukaryota</taxon>
        <taxon>Metazoa</taxon>
        <taxon>Ecdysozoa</taxon>
        <taxon>Arthropoda</taxon>
        <taxon>Hexapoda</taxon>
        <taxon>Insecta</taxon>
        <taxon>Pterygota</taxon>
        <taxon>Neoptera</taxon>
        <taxon>Paraneoptera</taxon>
        <taxon>Hemiptera</taxon>
        <taxon>Heteroptera</taxon>
        <taxon>Panheteroptera</taxon>
        <taxon>Cimicomorpha</taxon>
        <taxon>Reduviidae</taxon>
        <taxon>Triatominae</taxon>
        <taxon>Rhodnius</taxon>
    </lineage>
</organism>
<dbReference type="HOGENOM" id="CLU_3144547_0_0_1"/>
<reference evidence="1" key="1">
    <citation type="submission" date="2015-05" db="UniProtKB">
        <authorList>
            <consortium name="EnsemblMetazoa"/>
        </authorList>
    </citation>
    <scope>IDENTIFICATION</scope>
</reference>
<proteinExistence type="predicted"/>
<sequence>MEASVKVKILGLVFFFARHKIETEPKRNYMADTEILFILNFNIMTTYCW</sequence>
<dbReference type="AlphaFoldDB" id="T1HSZ5"/>
<dbReference type="VEuPathDB" id="VectorBase:RPRC007165"/>
<accession>T1HSZ5</accession>
<keyword evidence="2" id="KW-1185">Reference proteome</keyword>
<evidence type="ECO:0000313" key="1">
    <source>
        <dbReference type="EnsemblMetazoa" id="RPRC007165-PA"/>
    </source>
</evidence>
<dbReference type="EnsemblMetazoa" id="RPRC007165-RA">
    <property type="protein sequence ID" value="RPRC007165-PA"/>
    <property type="gene ID" value="RPRC007165"/>
</dbReference>
<dbReference type="Proteomes" id="UP000015103">
    <property type="component" value="Unassembled WGS sequence"/>
</dbReference>